<evidence type="ECO:0000313" key="9">
    <source>
        <dbReference type="EMBL" id="KHJ55321.1"/>
    </source>
</evidence>
<dbReference type="GO" id="GO:0004222">
    <property type="term" value="F:metalloendopeptidase activity"/>
    <property type="evidence" value="ECO:0007669"/>
    <property type="project" value="InterPro"/>
</dbReference>
<dbReference type="PANTHER" id="PTHR43660:SF1">
    <property type="entry name" value="DIPEPTIDYL CARBOXYPEPTIDASE"/>
    <property type="match status" value="1"/>
</dbReference>
<dbReference type="InterPro" id="IPR001567">
    <property type="entry name" value="Pept_M3A_M3B_dom"/>
</dbReference>
<comment type="similarity">
    <text evidence="1 7">Belongs to the peptidase M3 family.</text>
</comment>
<keyword evidence="5 7" id="KW-0862">Zinc</keyword>
<dbReference type="GO" id="GO:0006508">
    <property type="term" value="P:proteolysis"/>
    <property type="evidence" value="ECO:0007669"/>
    <property type="project" value="UniProtKB-KW"/>
</dbReference>
<protein>
    <submittedName>
        <fullName evidence="9">Peptidase M3</fullName>
    </submittedName>
</protein>
<dbReference type="EMBL" id="JRFJ01000001">
    <property type="protein sequence ID" value="KHJ55321.1"/>
    <property type="molecule type" value="Genomic_DNA"/>
</dbReference>
<keyword evidence="3 7" id="KW-0479">Metal-binding</keyword>
<dbReference type="InterPro" id="IPR024079">
    <property type="entry name" value="MetalloPept_cat_dom_sf"/>
</dbReference>
<evidence type="ECO:0000313" key="10">
    <source>
        <dbReference type="Proteomes" id="UP000030826"/>
    </source>
</evidence>
<evidence type="ECO:0000256" key="5">
    <source>
        <dbReference type="ARBA" id="ARBA00022833"/>
    </source>
</evidence>
<accession>A0A0B1Q7G8</accession>
<comment type="caution">
    <text evidence="9">The sequence shown here is derived from an EMBL/GenBank/DDBJ whole genome shotgun (WGS) entry which is preliminary data.</text>
</comment>
<dbReference type="Pfam" id="PF01432">
    <property type="entry name" value="Peptidase_M3"/>
    <property type="match status" value="1"/>
</dbReference>
<dbReference type="Gene3D" id="1.10.1370.10">
    <property type="entry name" value="Neurolysin, domain 3"/>
    <property type="match status" value="1"/>
</dbReference>
<dbReference type="RefSeq" id="WP_039188156.1">
    <property type="nucleotide sequence ID" value="NZ_JRFJ01000001.1"/>
</dbReference>
<dbReference type="InterPro" id="IPR034005">
    <property type="entry name" value="M3A_DCP"/>
</dbReference>
<dbReference type="InterPro" id="IPR045090">
    <property type="entry name" value="Pept_M3A_M3B"/>
</dbReference>
<reference evidence="9 10" key="1">
    <citation type="submission" date="2014-09" db="EMBL/GenBank/DDBJ databases">
        <title>Isolation and characterization of Aurantimonas altamirensis ON-56566 from clinical sample following a dog bite.</title>
        <authorList>
            <person name="Eshaghi A."/>
            <person name="Li A."/>
            <person name="Shahinas D."/>
            <person name="Bahn P."/>
            <person name="Kus J.V."/>
            <person name="Patel S.N."/>
        </authorList>
    </citation>
    <scope>NUCLEOTIDE SEQUENCE [LARGE SCALE GENOMIC DNA]</scope>
    <source>
        <strain evidence="9 10">ON-56566</strain>
    </source>
</reference>
<dbReference type="GO" id="GO:0005829">
    <property type="term" value="C:cytosol"/>
    <property type="evidence" value="ECO:0007669"/>
    <property type="project" value="TreeGrafter"/>
</dbReference>
<dbReference type="STRING" id="370622.LA66_01215"/>
<feature type="domain" description="Peptidase M3A/M3B catalytic" evidence="8">
    <location>
        <begin position="233"/>
        <end position="681"/>
    </location>
</feature>
<evidence type="ECO:0000256" key="1">
    <source>
        <dbReference type="ARBA" id="ARBA00006040"/>
    </source>
</evidence>
<dbReference type="GO" id="GO:0004180">
    <property type="term" value="F:carboxypeptidase activity"/>
    <property type="evidence" value="ECO:0007669"/>
    <property type="project" value="TreeGrafter"/>
</dbReference>
<dbReference type="Gene3D" id="3.40.390.10">
    <property type="entry name" value="Collagenase (Catalytic Domain)"/>
    <property type="match status" value="1"/>
</dbReference>
<dbReference type="InterPro" id="IPR024077">
    <property type="entry name" value="Neurolysin/TOP_dom2"/>
</dbReference>
<dbReference type="AlphaFoldDB" id="A0A0B1Q7G8"/>
<evidence type="ECO:0000256" key="7">
    <source>
        <dbReference type="RuleBase" id="RU003435"/>
    </source>
</evidence>
<dbReference type="SUPFAM" id="SSF55486">
    <property type="entry name" value="Metalloproteases ('zincins'), catalytic domain"/>
    <property type="match status" value="1"/>
</dbReference>
<keyword evidence="4 7" id="KW-0378">Hydrolase</keyword>
<dbReference type="Proteomes" id="UP000030826">
    <property type="component" value="Unassembled WGS sequence"/>
</dbReference>
<comment type="cofactor">
    <cofactor evidence="7">
        <name>Zn(2+)</name>
        <dbReference type="ChEBI" id="CHEBI:29105"/>
    </cofactor>
    <text evidence="7">Binds 1 zinc ion.</text>
</comment>
<dbReference type="CDD" id="cd06456">
    <property type="entry name" value="M3A_DCP"/>
    <property type="match status" value="1"/>
</dbReference>
<proteinExistence type="inferred from homology"/>
<evidence type="ECO:0000259" key="8">
    <source>
        <dbReference type="Pfam" id="PF01432"/>
    </source>
</evidence>
<keyword evidence="6 7" id="KW-0482">Metalloprotease</keyword>
<dbReference type="GO" id="GO:0046872">
    <property type="term" value="F:metal ion binding"/>
    <property type="evidence" value="ECO:0007669"/>
    <property type="project" value="UniProtKB-UniRule"/>
</dbReference>
<dbReference type="Gene3D" id="1.10.1370.40">
    <property type="match status" value="1"/>
</dbReference>
<gene>
    <name evidence="9" type="ORF">LA66_01215</name>
</gene>
<evidence type="ECO:0000256" key="2">
    <source>
        <dbReference type="ARBA" id="ARBA00022670"/>
    </source>
</evidence>
<evidence type="ECO:0000256" key="6">
    <source>
        <dbReference type="ARBA" id="ARBA00023049"/>
    </source>
</evidence>
<dbReference type="FunFam" id="3.40.390.10:FF:000009">
    <property type="entry name" value="Oligopeptidase A"/>
    <property type="match status" value="1"/>
</dbReference>
<dbReference type="PANTHER" id="PTHR43660">
    <property type="entry name" value="DIPEPTIDYL CARBOXYPEPTIDASE"/>
    <property type="match status" value="1"/>
</dbReference>
<evidence type="ECO:0000256" key="3">
    <source>
        <dbReference type="ARBA" id="ARBA00022723"/>
    </source>
</evidence>
<evidence type="ECO:0000256" key="4">
    <source>
        <dbReference type="ARBA" id="ARBA00022801"/>
    </source>
</evidence>
<organism evidence="9 10">
    <name type="scientific">Aureimonas altamirensis</name>
    <dbReference type="NCBI Taxonomy" id="370622"/>
    <lineage>
        <taxon>Bacteria</taxon>
        <taxon>Pseudomonadati</taxon>
        <taxon>Pseudomonadota</taxon>
        <taxon>Alphaproteobacteria</taxon>
        <taxon>Hyphomicrobiales</taxon>
        <taxon>Aurantimonadaceae</taxon>
        <taxon>Aureimonas</taxon>
    </lineage>
</organism>
<keyword evidence="2 7" id="KW-0645">Protease</keyword>
<name>A0A0B1Q7G8_9HYPH</name>
<sequence length="684" mass="74640">MNTPHDLSPFDASIFDFDGPAGLPDFSKLTADRFEPAFEAAMASHAAEISAIANADAPASFDNTVAAMERAGGLLRRVSATFHALAGANTDDALQAVERAVSPRLSRHFSAISLNEALFARVDALYEARHTLGLDAESLRLLERMHLGFVRSGARLVGSDRDALAEINARLSELGTAFSQNVLADEKSYALPVPGAALEGLPGWLVAAMAEAAQARGMAGHVVTLSRSLIVPFLTYCRDRALRETAFAAWTARGEHDGPHDNRPIMAETLRLRAEKARLLGYDSFAAFKLDDSMAKTPDAVRTLLTGVWDKARVRAAADAEALAALAVAEGDNAALAPSDWRYYAEKRRQAEFSFDEGALKPYFQLDRMIEASFDVANRLFGLTFERIENARAWHPDARVWQVLRADGSTVGIFIGDYFARSSKRSGAWMSALRGQDKLDGGHTPIIYNICNFAKPAKGQPALLSMDDARTLFHEFGHALHGLLSDVTWPSLSGTSVSRDFVELPSQLYEHWLGVPEILERHARHVETGEALPAELVSRMEETRNFDAGFDTVEFTASALVDLALHEMGQAPDDPIAAEAEVLARIGMPDAIVMRHRSPHFAHVFSGDGYASGYYSYMWSEVLDADAFEAFTETGDPFDPAMAQSLLRNIYSAGNSRPADVLYQAFRGRMPDAGALMRKRGLAA</sequence>